<dbReference type="CDD" id="cd19868">
    <property type="entry name" value="DSRM_DGCR8_rpt2"/>
    <property type="match status" value="1"/>
</dbReference>
<name>A0ABN7NJJ9_TIMPD</name>
<dbReference type="SMART" id="SM00358">
    <property type="entry name" value="DSRM"/>
    <property type="match status" value="1"/>
</dbReference>
<feature type="region of interest" description="Disordered" evidence="2">
    <location>
        <begin position="86"/>
        <end position="110"/>
    </location>
</feature>
<dbReference type="SMART" id="SM00456">
    <property type="entry name" value="WW"/>
    <property type="match status" value="1"/>
</dbReference>
<dbReference type="EMBL" id="CAJPIN010001783">
    <property type="protein sequence ID" value="CAG2054832.1"/>
    <property type="molecule type" value="Genomic_DNA"/>
</dbReference>
<comment type="caution">
    <text evidence="5">The sequence shown here is derived from an EMBL/GenBank/DDBJ whole genome shotgun (WGS) entry which is preliminary data.</text>
</comment>
<dbReference type="Proteomes" id="UP001153148">
    <property type="component" value="Unassembled WGS sequence"/>
</dbReference>
<dbReference type="SUPFAM" id="SSF54768">
    <property type="entry name" value="dsRNA-binding domain-like"/>
    <property type="match status" value="1"/>
</dbReference>
<feature type="compositionally biased region" description="Basic and acidic residues" evidence="2">
    <location>
        <begin position="138"/>
        <end position="154"/>
    </location>
</feature>
<dbReference type="Pfam" id="PF00035">
    <property type="entry name" value="dsrm"/>
    <property type="match status" value="1"/>
</dbReference>
<keyword evidence="6" id="KW-1185">Reference proteome</keyword>
<accession>A0ABN7NJJ9</accession>
<feature type="region of interest" description="Disordered" evidence="2">
    <location>
        <begin position="1"/>
        <end position="29"/>
    </location>
</feature>
<dbReference type="Gene3D" id="3.30.160.590">
    <property type="match status" value="1"/>
</dbReference>
<gene>
    <name evidence="5" type="ORF">TPAB3V08_LOCUS1850</name>
</gene>
<evidence type="ECO:0000313" key="6">
    <source>
        <dbReference type="Proteomes" id="UP001153148"/>
    </source>
</evidence>
<dbReference type="PROSITE" id="PS50020">
    <property type="entry name" value="WW_DOMAIN_2"/>
    <property type="match status" value="1"/>
</dbReference>
<sequence length="658" mass="74281">MPSTADDAEGIIPCKKPRLESSEEDDAVDTQQVLTAATTATNGCPYTLTGGNAFTSGCSDGQDNDEEEGNQNFLNYREFDVLDEFERNDDDNENYDRESDSLSDLSYDSDIPDDEVEAMLEEGLPEEFKFKGSKRKRGVDLNEDGKPTPCESKKKTLNSPKKILTLCVHNAEIGHNHFDVLPEGWVQVTHNSGMPIFLHKHLRVVTWTKPYFLGPGSARKHEAPLSAIPCLQYRRALQEKEALEEKKPISATETALNGAAENGDCANSPVLPSARIETAQENQAQQSLDANSVQEYCRRLFRFKDIEVLRFRSWSDRRRFTKQKKQQRQLNRPTLPEGTKLIKFPIQFSENSGVPNTPRTKREWIMNPNGKSFVCILHEYVQHALKKQPYYVFKELDNAATPYSATVMISDMQYGVGYGTSKKQAKSDAAKATLEILIPEMRDKIQEDKRIGSRAAGRSSDTDLSVVHWGGRFHIAAFHHFFDEIKIEDPRVFELCSKTTEPSPYAILLTCLQRNFGLGEMDIKYEVNTLRHQKNEFTMSVGAHTAKVICKNKREGKQRTSQAILQALHPHITSWGSLLRMYGNRSVKSVKDKKHEEQEITLLQSKASINQPNWAILDKLRQEMGKLSDKPSPIGKFVPPADENLPSTSGADLNNVQL</sequence>
<dbReference type="PROSITE" id="PS50137">
    <property type="entry name" value="DS_RBD"/>
    <property type="match status" value="1"/>
</dbReference>
<feature type="region of interest" description="Disordered" evidence="2">
    <location>
        <begin position="626"/>
        <end position="658"/>
    </location>
</feature>
<dbReference type="CDD" id="cd19867">
    <property type="entry name" value="DSRM_DGCR8_rpt1"/>
    <property type="match status" value="1"/>
</dbReference>
<evidence type="ECO:0000256" key="1">
    <source>
        <dbReference type="PROSITE-ProRule" id="PRU00266"/>
    </source>
</evidence>
<dbReference type="PANTHER" id="PTHR13482">
    <property type="entry name" value="MICRORNA PROCESSOR COMPLEX SUBUNIT DGCR8"/>
    <property type="match status" value="1"/>
</dbReference>
<evidence type="ECO:0000256" key="2">
    <source>
        <dbReference type="SAM" id="MobiDB-lite"/>
    </source>
</evidence>
<feature type="compositionally biased region" description="Polar residues" evidence="2">
    <location>
        <begin position="645"/>
        <end position="658"/>
    </location>
</feature>
<keyword evidence="1" id="KW-0694">RNA-binding</keyword>
<dbReference type="Gene3D" id="2.20.70.10">
    <property type="match status" value="1"/>
</dbReference>
<dbReference type="InterPro" id="IPR001202">
    <property type="entry name" value="WW_dom"/>
</dbReference>
<feature type="domain" description="WW" evidence="3">
    <location>
        <begin position="179"/>
        <end position="212"/>
    </location>
</feature>
<organism evidence="5 6">
    <name type="scientific">Timema podura</name>
    <name type="common">Walking stick</name>
    <dbReference type="NCBI Taxonomy" id="61482"/>
    <lineage>
        <taxon>Eukaryota</taxon>
        <taxon>Metazoa</taxon>
        <taxon>Ecdysozoa</taxon>
        <taxon>Arthropoda</taxon>
        <taxon>Hexapoda</taxon>
        <taxon>Insecta</taxon>
        <taxon>Pterygota</taxon>
        <taxon>Neoptera</taxon>
        <taxon>Polyneoptera</taxon>
        <taxon>Phasmatodea</taxon>
        <taxon>Timematodea</taxon>
        <taxon>Timematoidea</taxon>
        <taxon>Timematidae</taxon>
        <taxon>Timema</taxon>
    </lineage>
</organism>
<dbReference type="InterPro" id="IPR014720">
    <property type="entry name" value="dsRBD_dom"/>
</dbReference>
<protein>
    <recommendedName>
        <fullName evidence="7">DRBM domain-containing protein</fullName>
    </recommendedName>
</protein>
<evidence type="ECO:0000259" key="4">
    <source>
        <dbReference type="PROSITE" id="PS50137"/>
    </source>
</evidence>
<reference evidence="5" key="1">
    <citation type="submission" date="2021-03" db="EMBL/GenBank/DDBJ databases">
        <authorList>
            <person name="Tran Van P."/>
        </authorList>
    </citation>
    <scope>NUCLEOTIDE SEQUENCE</scope>
</reference>
<dbReference type="Gene3D" id="3.30.160.20">
    <property type="match status" value="2"/>
</dbReference>
<dbReference type="PANTHER" id="PTHR13482:SF3">
    <property type="entry name" value="MICROPROCESSOR COMPLEX SUBUNIT DGCR8"/>
    <property type="match status" value="1"/>
</dbReference>
<feature type="region of interest" description="Disordered" evidence="2">
    <location>
        <begin position="133"/>
        <end position="155"/>
    </location>
</feature>
<evidence type="ECO:0008006" key="7">
    <source>
        <dbReference type="Google" id="ProtNLM"/>
    </source>
</evidence>
<evidence type="ECO:0000313" key="5">
    <source>
        <dbReference type="EMBL" id="CAG2054832.1"/>
    </source>
</evidence>
<evidence type="ECO:0000259" key="3">
    <source>
        <dbReference type="PROSITE" id="PS50020"/>
    </source>
</evidence>
<dbReference type="InterPro" id="IPR040375">
    <property type="entry name" value="DGCR8"/>
</dbReference>
<proteinExistence type="predicted"/>
<feature type="domain" description="DRBM" evidence="4">
    <location>
        <begin position="372"/>
        <end position="439"/>
    </location>
</feature>